<dbReference type="Pfam" id="PF03436">
    <property type="entry name" value="DUF281"/>
    <property type="match status" value="3"/>
</dbReference>
<keyword evidence="4" id="KW-1185">Reference proteome</keyword>
<evidence type="ECO:0000313" key="4">
    <source>
        <dbReference type="Proteomes" id="UP000008281"/>
    </source>
</evidence>
<dbReference type="OMA" id="CEYINCI"/>
<dbReference type="PANTHER" id="PTHR36517">
    <property type="entry name" value="PROTEIN CBG25732"/>
    <property type="match status" value="1"/>
</dbReference>
<dbReference type="HOGENOM" id="CLU_566508_0_0_1"/>
<dbReference type="OrthoDB" id="5906551at2759"/>
<evidence type="ECO:0000313" key="3">
    <source>
        <dbReference type="EMBL" id="EFP08360.1"/>
    </source>
</evidence>
<accession>E3MSM7</accession>
<dbReference type="eggNOG" id="ENOG502TI8B">
    <property type="taxonomic scope" value="Eukaryota"/>
</dbReference>
<protein>
    <recommendedName>
        <fullName evidence="2">DUF281 domain-containing protein</fullName>
    </recommendedName>
</protein>
<feature type="compositionally biased region" description="Polar residues" evidence="1">
    <location>
        <begin position="12"/>
        <end position="21"/>
    </location>
</feature>
<reference evidence="3" key="1">
    <citation type="submission" date="2007-07" db="EMBL/GenBank/DDBJ databases">
        <title>PCAP assembly of the Caenorhabditis remanei genome.</title>
        <authorList>
            <consortium name="The Caenorhabditis remanei Sequencing Consortium"/>
            <person name="Wilson R.K."/>
        </authorList>
    </citation>
    <scope>NUCLEOTIDE SEQUENCE [LARGE SCALE GENOMIC DNA]</scope>
    <source>
        <strain evidence="3">PB4641</strain>
    </source>
</reference>
<evidence type="ECO:0000256" key="1">
    <source>
        <dbReference type="SAM" id="MobiDB-lite"/>
    </source>
</evidence>
<feature type="region of interest" description="Disordered" evidence="1">
    <location>
        <begin position="1"/>
        <end position="63"/>
    </location>
</feature>
<feature type="compositionally biased region" description="Polar residues" evidence="1">
    <location>
        <begin position="30"/>
        <end position="44"/>
    </location>
</feature>
<evidence type="ECO:0000259" key="2">
    <source>
        <dbReference type="Pfam" id="PF03436"/>
    </source>
</evidence>
<proteinExistence type="predicted"/>
<gene>
    <name evidence="3" type="ORF">CRE_16220</name>
</gene>
<dbReference type="Proteomes" id="UP000008281">
    <property type="component" value="Unassembled WGS sequence"/>
</dbReference>
<feature type="compositionally biased region" description="Low complexity" evidence="1">
    <location>
        <begin position="46"/>
        <end position="56"/>
    </location>
</feature>
<dbReference type="InParanoid" id="E3MSM7"/>
<dbReference type="FunCoup" id="E3MSM7">
    <property type="interactions" value="440"/>
</dbReference>
<sequence length="482" mass="50081">MCVRMIPPEEVSISTTASSLPTDAPGEVTTEGTATSSETDSPSTGVPVTDTPVTDEPVTEDPTDECTECDIGAIMRDSIPDVQFEFQDTTEAGQCITNKVTCKRTDTMTCTDNKMLATTATGQVSITDSTTTTEVSATLTCANDGTVSWGTITGISKLSCQFEGCESAPACQTCNINDIAPTNPLPGTSFVSSVLTINGCRATNIRCQRDDGLTCSSVAIQGITAGGTTSLQTTENSDVSILTMGCNENGQLTYERNVGITELSCVFNQCPPPSCTSCDIRTIPLTAPPGGASLNTDEATFDGCKASIVTCQRDDGQVCTSVTVQGTTSTGVSDIGSTMGAGLASAELTCSADGKYTTGTGSEVTALSCNFNQCPPPPCTSCIADGVIFLDPPTADYEYIYNEFNVAGECIEAEITSQTTDGKVCEEIRLLLDSSSGTAEYIGSALSTSYGILPISCGGDGTYTVFSRTQVTKIVFMFVNCA</sequence>
<feature type="domain" description="DUF281" evidence="2">
    <location>
        <begin position="410"/>
        <end position="463"/>
    </location>
</feature>
<feature type="domain" description="DUF281" evidence="2">
    <location>
        <begin position="95"/>
        <end position="146"/>
    </location>
</feature>
<dbReference type="EMBL" id="DS268473">
    <property type="protein sequence ID" value="EFP08360.1"/>
    <property type="molecule type" value="Genomic_DNA"/>
</dbReference>
<dbReference type="AlphaFoldDB" id="E3MSM7"/>
<name>E3MSM7_CAERE</name>
<dbReference type="InterPro" id="IPR005098">
    <property type="entry name" value="DUF281"/>
</dbReference>
<feature type="domain" description="DUF281" evidence="2">
    <location>
        <begin position="302"/>
        <end position="356"/>
    </location>
</feature>
<organism evidence="4">
    <name type="scientific">Caenorhabditis remanei</name>
    <name type="common">Caenorhabditis vulgaris</name>
    <dbReference type="NCBI Taxonomy" id="31234"/>
    <lineage>
        <taxon>Eukaryota</taxon>
        <taxon>Metazoa</taxon>
        <taxon>Ecdysozoa</taxon>
        <taxon>Nematoda</taxon>
        <taxon>Chromadorea</taxon>
        <taxon>Rhabditida</taxon>
        <taxon>Rhabditina</taxon>
        <taxon>Rhabditomorpha</taxon>
        <taxon>Rhabditoidea</taxon>
        <taxon>Rhabditidae</taxon>
        <taxon>Peloderinae</taxon>
        <taxon>Caenorhabditis</taxon>
    </lineage>
</organism>
<dbReference type="PANTHER" id="PTHR36517:SF1">
    <property type="entry name" value="C6 DOMAIN-CONTAINING PROTEIN-RELATED"/>
    <property type="match status" value="1"/>
</dbReference>